<evidence type="ECO:0000313" key="2">
    <source>
        <dbReference type="EMBL" id="PBK61730.1"/>
    </source>
</evidence>
<accession>A0A2H3AW09</accession>
<protein>
    <submittedName>
        <fullName evidence="2">Uncharacterized protein</fullName>
    </submittedName>
</protein>
<dbReference type="Proteomes" id="UP000218334">
    <property type="component" value="Unassembled WGS sequence"/>
</dbReference>
<proteinExistence type="predicted"/>
<keyword evidence="1" id="KW-0472">Membrane</keyword>
<keyword evidence="1" id="KW-0812">Transmembrane</keyword>
<organism evidence="2 3">
    <name type="scientific">Armillaria solidipes</name>
    <dbReference type="NCBI Taxonomy" id="1076256"/>
    <lineage>
        <taxon>Eukaryota</taxon>
        <taxon>Fungi</taxon>
        <taxon>Dikarya</taxon>
        <taxon>Basidiomycota</taxon>
        <taxon>Agaricomycotina</taxon>
        <taxon>Agaricomycetes</taxon>
        <taxon>Agaricomycetidae</taxon>
        <taxon>Agaricales</taxon>
        <taxon>Marasmiineae</taxon>
        <taxon>Physalacriaceae</taxon>
        <taxon>Armillaria</taxon>
    </lineage>
</organism>
<feature type="transmembrane region" description="Helical" evidence="1">
    <location>
        <begin position="187"/>
        <end position="209"/>
    </location>
</feature>
<keyword evidence="1" id="KW-1133">Transmembrane helix</keyword>
<feature type="transmembrane region" description="Helical" evidence="1">
    <location>
        <begin position="116"/>
        <end position="137"/>
    </location>
</feature>
<feature type="transmembrane region" description="Helical" evidence="1">
    <location>
        <begin position="59"/>
        <end position="87"/>
    </location>
</feature>
<evidence type="ECO:0000256" key="1">
    <source>
        <dbReference type="SAM" id="Phobius"/>
    </source>
</evidence>
<evidence type="ECO:0000313" key="3">
    <source>
        <dbReference type="Proteomes" id="UP000218334"/>
    </source>
</evidence>
<name>A0A2H3AW09_9AGAR</name>
<gene>
    <name evidence="2" type="ORF">ARMSODRAFT_1025456</name>
</gene>
<reference evidence="3" key="1">
    <citation type="journal article" date="2017" name="Nat. Ecol. Evol.">
        <title>Genome expansion and lineage-specific genetic innovations in the forest pathogenic fungi Armillaria.</title>
        <authorList>
            <person name="Sipos G."/>
            <person name="Prasanna A.N."/>
            <person name="Walter M.C."/>
            <person name="O'Connor E."/>
            <person name="Balint B."/>
            <person name="Krizsan K."/>
            <person name="Kiss B."/>
            <person name="Hess J."/>
            <person name="Varga T."/>
            <person name="Slot J."/>
            <person name="Riley R."/>
            <person name="Boka B."/>
            <person name="Rigling D."/>
            <person name="Barry K."/>
            <person name="Lee J."/>
            <person name="Mihaltcheva S."/>
            <person name="LaButti K."/>
            <person name="Lipzen A."/>
            <person name="Waldron R."/>
            <person name="Moloney N.M."/>
            <person name="Sperisen C."/>
            <person name="Kredics L."/>
            <person name="Vagvoelgyi C."/>
            <person name="Patrignani A."/>
            <person name="Fitzpatrick D."/>
            <person name="Nagy I."/>
            <person name="Doyle S."/>
            <person name="Anderson J.B."/>
            <person name="Grigoriev I.V."/>
            <person name="Gueldener U."/>
            <person name="Muensterkoetter M."/>
            <person name="Nagy L.G."/>
        </authorList>
    </citation>
    <scope>NUCLEOTIDE SEQUENCE [LARGE SCALE GENOMIC DNA]</scope>
    <source>
        <strain evidence="3">28-4</strain>
    </source>
</reference>
<feature type="transmembrane region" description="Helical" evidence="1">
    <location>
        <begin position="144"/>
        <end position="167"/>
    </location>
</feature>
<feature type="transmembrane region" description="Helical" evidence="1">
    <location>
        <begin position="27"/>
        <end position="47"/>
    </location>
</feature>
<feature type="transmembrane region" description="Helical" evidence="1">
    <location>
        <begin position="221"/>
        <end position="242"/>
    </location>
</feature>
<keyword evidence="3" id="KW-1185">Reference proteome</keyword>
<dbReference type="EMBL" id="KZ293473">
    <property type="protein sequence ID" value="PBK61730.1"/>
    <property type="molecule type" value="Genomic_DNA"/>
</dbReference>
<sequence length="267" mass="30613">METLPPDLSQDDKRIIFDVLDMNLNTMIMHSLLHGIYTGIVAVTLWTTFTSTKRLHGTFLHTIIIMLYVLRMISLVIDWAFVCRAFIEYGYNYYSLYVALVYMGPWWKAYQLIDDIIGGISTLLVDVTIIWRCWVLWDCQWRVVSLPIICAIAATIMKTMQIFSGIVTERGNIAQTNGFVQNIDWSLIYALLTLATNLICTLLIVYQIIRFAQRLFLFRSIISALIESSAIYTLTLIVYLALTGRNILAAYYADIVAAYIRVKTSLD</sequence>
<dbReference type="AlphaFoldDB" id="A0A2H3AW09"/>